<name>A0A5C6J3D8_9ACTN</name>
<keyword evidence="3" id="KW-1185">Reference proteome</keyword>
<sequence length="138" mass="14987">MPDDGLGAPAPGGVSAREAGSTEGTAPDAWPTAPGSAEPSSGTGAPLLPHEENARWEQRMREVTAGFVDQPRAAVEEADRAVEEIAARFTEAVTRRRRTLRMSWEDTDERGSAAESDTEQLRLALRDYRDLAERLLRG</sequence>
<feature type="region of interest" description="Disordered" evidence="1">
    <location>
        <begin position="1"/>
        <end position="51"/>
    </location>
</feature>
<dbReference type="Proteomes" id="UP000320481">
    <property type="component" value="Unassembled WGS sequence"/>
</dbReference>
<evidence type="ECO:0000256" key="1">
    <source>
        <dbReference type="SAM" id="MobiDB-lite"/>
    </source>
</evidence>
<dbReference type="EMBL" id="VOGW01000167">
    <property type="protein sequence ID" value="TWV35135.1"/>
    <property type="molecule type" value="Genomic_DNA"/>
</dbReference>
<proteinExistence type="predicted"/>
<evidence type="ECO:0000313" key="3">
    <source>
        <dbReference type="Proteomes" id="UP000320481"/>
    </source>
</evidence>
<comment type="caution">
    <text evidence="2">The sequence shown here is derived from an EMBL/GenBank/DDBJ whole genome shotgun (WGS) entry which is preliminary data.</text>
</comment>
<feature type="compositionally biased region" description="Low complexity" evidence="1">
    <location>
        <begin position="1"/>
        <end position="13"/>
    </location>
</feature>
<reference evidence="2" key="1">
    <citation type="journal article" date="2019" name="Microbiol. Resour. Announc.">
        <title>Draft Genomic Sequences of Streptomyces misionensis and Streptomyces albidoflavus, bacteria applied for phytopathogen biocontrol.</title>
        <authorList>
            <person name="Pylro V."/>
            <person name="Dias A."/>
            <person name="Andreote F."/>
            <person name="Varani A."/>
            <person name="Andreote C."/>
            <person name="Bernardo E."/>
            <person name="Martins T."/>
        </authorList>
    </citation>
    <scope>NUCLEOTIDE SEQUENCE [LARGE SCALE GENOMIC DNA]</scope>
    <source>
        <strain evidence="2">66</strain>
    </source>
</reference>
<accession>A0A5C6J3D8</accession>
<protein>
    <submittedName>
        <fullName evidence="2">Uncharacterized protein</fullName>
    </submittedName>
</protein>
<gene>
    <name evidence="2" type="ORF">FRZ03_27430</name>
</gene>
<evidence type="ECO:0000313" key="2">
    <source>
        <dbReference type="EMBL" id="TWV35135.1"/>
    </source>
</evidence>
<dbReference type="AlphaFoldDB" id="A0A5C6J3D8"/>
<organism evidence="2 3">
    <name type="scientific">Streptomyces misionensis</name>
    <dbReference type="NCBI Taxonomy" id="67331"/>
    <lineage>
        <taxon>Bacteria</taxon>
        <taxon>Bacillati</taxon>
        <taxon>Actinomycetota</taxon>
        <taxon>Actinomycetes</taxon>
        <taxon>Kitasatosporales</taxon>
        <taxon>Streptomycetaceae</taxon>
        <taxon>Streptomyces</taxon>
    </lineage>
</organism>